<dbReference type="Proteomes" id="UP000182719">
    <property type="component" value="Unassembled WGS sequence"/>
</dbReference>
<dbReference type="EMBL" id="FOAP01000020">
    <property type="protein sequence ID" value="SEM66380.1"/>
    <property type="molecule type" value="Genomic_DNA"/>
</dbReference>
<evidence type="ECO:0000313" key="1">
    <source>
        <dbReference type="EMBL" id="SEM66380.1"/>
    </source>
</evidence>
<gene>
    <name evidence="1" type="ORF">SAMN05444354_120136</name>
</gene>
<protein>
    <submittedName>
        <fullName evidence="1">Uncharacterized protein</fullName>
    </submittedName>
</protein>
<accession>A0A1H8A6Q1</accession>
<proteinExistence type="predicted"/>
<dbReference type="RefSeq" id="WP_177241511.1">
    <property type="nucleotide sequence ID" value="NZ_FOAP01000020.1"/>
</dbReference>
<evidence type="ECO:0000313" key="2">
    <source>
        <dbReference type="Proteomes" id="UP000182719"/>
    </source>
</evidence>
<name>A0A1H8A6Q1_STIAU</name>
<reference evidence="2" key="1">
    <citation type="submission" date="2016-10" db="EMBL/GenBank/DDBJ databases">
        <authorList>
            <person name="Varghese N."/>
            <person name="Submissions S."/>
        </authorList>
    </citation>
    <scope>NUCLEOTIDE SEQUENCE [LARGE SCALE GENOMIC DNA]</scope>
    <source>
        <strain evidence="2">DSM 17044</strain>
    </source>
</reference>
<sequence length="51" mass="5600">MKRENQEQKAQRTQQLFIQDLARIEGKKSAASKVSASGPFTTYALAEESGA</sequence>
<organism evidence="1 2">
    <name type="scientific">Stigmatella aurantiaca</name>
    <dbReference type="NCBI Taxonomy" id="41"/>
    <lineage>
        <taxon>Bacteria</taxon>
        <taxon>Pseudomonadati</taxon>
        <taxon>Myxococcota</taxon>
        <taxon>Myxococcia</taxon>
        <taxon>Myxococcales</taxon>
        <taxon>Cystobacterineae</taxon>
        <taxon>Archangiaceae</taxon>
        <taxon>Stigmatella</taxon>
    </lineage>
</organism>
<keyword evidence="2" id="KW-1185">Reference proteome</keyword>
<dbReference type="AlphaFoldDB" id="A0A1H8A6Q1"/>